<comment type="caution">
    <text evidence="2">The sequence shown here is derived from an EMBL/GenBank/DDBJ whole genome shotgun (WGS) entry which is preliminary data.</text>
</comment>
<feature type="domain" description="DUF6879" evidence="1">
    <location>
        <begin position="7"/>
        <end position="169"/>
    </location>
</feature>
<accession>A0ABW7X485</accession>
<evidence type="ECO:0000313" key="2">
    <source>
        <dbReference type="EMBL" id="MFI2475924.1"/>
    </source>
</evidence>
<dbReference type="Proteomes" id="UP001611415">
    <property type="component" value="Unassembled WGS sequence"/>
</dbReference>
<dbReference type="EMBL" id="JBIRYO010000014">
    <property type="protein sequence ID" value="MFI2475924.1"/>
    <property type="molecule type" value="Genomic_DNA"/>
</dbReference>
<evidence type="ECO:0000313" key="3">
    <source>
        <dbReference type="Proteomes" id="UP001611415"/>
    </source>
</evidence>
<keyword evidence="3" id="KW-1185">Reference proteome</keyword>
<dbReference type="RefSeq" id="WP_357411388.1">
    <property type="nucleotide sequence ID" value="NZ_JBEYCD010000030.1"/>
</dbReference>
<dbReference type="Pfam" id="PF21806">
    <property type="entry name" value="DUF6879"/>
    <property type="match status" value="1"/>
</dbReference>
<sequence>MLLITAAEFAAALGECKREALHLEVQDTYETPEESEPFARFLAGEPDDYAWMADWAALIRETTGRGVAVRRARVVTVPHVDYQRWTLEVSRVNIAAGEEVRYLPRHLVSPDDLTADDWWLLDDRAAFTLFEPDGRWAGLAVTGDWQIVDRCRAVWNIVWQRAVPHAEYAVVGQR</sequence>
<reference evidence="2 3" key="1">
    <citation type="submission" date="2024-10" db="EMBL/GenBank/DDBJ databases">
        <title>The Natural Products Discovery Center: Release of the First 8490 Sequenced Strains for Exploring Actinobacteria Biosynthetic Diversity.</title>
        <authorList>
            <person name="Kalkreuter E."/>
            <person name="Kautsar S.A."/>
            <person name="Yang D."/>
            <person name="Bader C.D."/>
            <person name="Teijaro C.N."/>
            <person name="Fluegel L."/>
            <person name="Davis C.M."/>
            <person name="Simpson J.R."/>
            <person name="Lauterbach L."/>
            <person name="Steele A.D."/>
            <person name="Gui C."/>
            <person name="Meng S."/>
            <person name="Li G."/>
            <person name="Viehrig K."/>
            <person name="Ye F."/>
            <person name="Su P."/>
            <person name="Kiefer A.F."/>
            <person name="Nichols A."/>
            <person name="Cepeda A.J."/>
            <person name="Yan W."/>
            <person name="Fan B."/>
            <person name="Jiang Y."/>
            <person name="Adhikari A."/>
            <person name="Zheng C.-J."/>
            <person name="Schuster L."/>
            <person name="Cowan T.M."/>
            <person name="Smanski M.J."/>
            <person name="Chevrette M.G."/>
            <person name="De Carvalho L.P.S."/>
            <person name="Shen B."/>
        </authorList>
    </citation>
    <scope>NUCLEOTIDE SEQUENCE [LARGE SCALE GENOMIC DNA]</scope>
    <source>
        <strain evidence="2 3">NPDC019275</strain>
    </source>
</reference>
<organism evidence="2 3">
    <name type="scientific">Nocardia xishanensis</name>
    <dbReference type="NCBI Taxonomy" id="238964"/>
    <lineage>
        <taxon>Bacteria</taxon>
        <taxon>Bacillati</taxon>
        <taxon>Actinomycetota</taxon>
        <taxon>Actinomycetes</taxon>
        <taxon>Mycobacteriales</taxon>
        <taxon>Nocardiaceae</taxon>
        <taxon>Nocardia</taxon>
    </lineage>
</organism>
<dbReference type="InterPro" id="IPR049244">
    <property type="entry name" value="DUF6879"/>
</dbReference>
<proteinExistence type="predicted"/>
<name>A0ABW7X485_9NOCA</name>
<evidence type="ECO:0000259" key="1">
    <source>
        <dbReference type="Pfam" id="PF21806"/>
    </source>
</evidence>
<gene>
    <name evidence="2" type="ORF">ACH49W_21330</name>
</gene>
<protein>
    <submittedName>
        <fullName evidence="2">DUF6879 family protein</fullName>
    </submittedName>
</protein>